<evidence type="ECO:0000256" key="4">
    <source>
        <dbReference type="SAM" id="SignalP"/>
    </source>
</evidence>
<dbReference type="RefSeq" id="WP_129483903.1">
    <property type="nucleotide sequence ID" value="NZ_CP099397.1"/>
</dbReference>
<dbReference type="Proteomes" id="UP001054897">
    <property type="component" value="Chromosome"/>
</dbReference>
<dbReference type="PANTHER" id="PTHR13610">
    <property type="entry name" value="METHYLTRANSFERASE DOMAIN-CONTAINING PROTEIN"/>
    <property type="match status" value="1"/>
</dbReference>
<dbReference type="GeneID" id="300080436"/>
<dbReference type="SUPFAM" id="SSF53335">
    <property type="entry name" value="S-adenosyl-L-methionine-dependent methyltransferases"/>
    <property type="match status" value="1"/>
</dbReference>
<dbReference type="GO" id="GO:0005840">
    <property type="term" value="C:ribosome"/>
    <property type="evidence" value="ECO:0007669"/>
    <property type="project" value="UniProtKB-KW"/>
</dbReference>
<evidence type="ECO:0000313" key="5">
    <source>
        <dbReference type="EMBL" id="USR40922.1"/>
    </source>
</evidence>
<feature type="chain" id="PRO_5047233459" evidence="4">
    <location>
        <begin position="30"/>
        <end position="265"/>
    </location>
</feature>
<accession>A0ABY5ABI0</accession>
<organism evidence="5 6">
    <name type="scientific">Ectopseudomonas hydrolytica</name>
    <dbReference type="NCBI Taxonomy" id="2493633"/>
    <lineage>
        <taxon>Bacteria</taxon>
        <taxon>Pseudomonadati</taxon>
        <taxon>Pseudomonadota</taxon>
        <taxon>Gammaproteobacteria</taxon>
        <taxon>Pseudomonadales</taxon>
        <taxon>Pseudomonadaceae</taxon>
        <taxon>Ectopseudomonas</taxon>
    </lineage>
</organism>
<dbReference type="Pfam" id="PF06325">
    <property type="entry name" value="PrmA"/>
    <property type="match status" value="1"/>
</dbReference>
<dbReference type="GO" id="GO:0008168">
    <property type="term" value="F:methyltransferase activity"/>
    <property type="evidence" value="ECO:0007669"/>
    <property type="project" value="UniProtKB-KW"/>
</dbReference>
<dbReference type="EMBL" id="CP099397">
    <property type="protein sequence ID" value="USR40922.1"/>
    <property type="molecule type" value="Genomic_DNA"/>
</dbReference>
<keyword evidence="3" id="KW-0949">S-adenosyl-L-methionine</keyword>
<keyword evidence="6" id="KW-1185">Reference proteome</keyword>
<evidence type="ECO:0000256" key="2">
    <source>
        <dbReference type="ARBA" id="ARBA00022679"/>
    </source>
</evidence>
<reference evidence="5" key="1">
    <citation type="submission" date="2022-06" db="EMBL/GenBank/DDBJ databases">
        <title>Complete genome of Pseudomonas hydrolytica DSWY01T.</title>
        <authorList>
            <person name="Jung J."/>
            <person name="Jeon C.O."/>
        </authorList>
    </citation>
    <scope>NUCLEOTIDE SEQUENCE</scope>
    <source>
        <strain evidence="5">DSWY01</strain>
    </source>
</reference>
<keyword evidence="4" id="KW-0732">Signal</keyword>
<dbReference type="GO" id="GO:0032259">
    <property type="term" value="P:methylation"/>
    <property type="evidence" value="ECO:0007669"/>
    <property type="project" value="UniProtKB-KW"/>
</dbReference>
<dbReference type="InterPro" id="IPR026170">
    <property type="entry name" value="FAM173A/B"/>
</dbReference>
<evidence type="ECO:0000256" key="3">
    <source>
        <dbReference type="ARBA" id="ARBA00022691"/>
    </source>
</evidence>
<feature type="signal peptide" evidence="4">
    <location>
        <begin position="1"/>
        <end position="29"/>
    </location>
</feature>
<keyword evidence="5" id="KW-0687">Ribonucleoprotein</keyword>
<keyword evidence="5" id="KW-0689">Ribosomal protein</keyword>
<protein>
    <submittedName>
        <fullName evidence="5">50S ribosomal protein L11 methyltransferase</fullName>
    </submittedName>
</protein>
<sequence length="265" mass="28746">MSAASVRTFSSLTLSAGLLAGLLIDTAQAQPPRLDVPYVPTPEPVVAHMLELAEIGPDDYVIDLGSGDGRIAISAVQDHGARAAYGIDLDPERVSAARENAEREGVADRVTFEQGDLFEKDISQADVLTMYLLSTVNMRLRPVIFDTLKPGTRVVSHAFNLGDWEPDRSDVINGNAVFLWIVPAKVAGQWTIEADGQRYQVELDQHFQKVVGSVDGQYGGLSGQLRGNELSFTLNDRLYVGQVNGRSIEAVPGKGAVQDWVARRS</sequence>
<dbReference type="InterPro" id="IPR029063">
    <property type="entry name" value="SAM-dependent_MTases_sf"/>
</dbReference>
<dbReference type="CDD" id="cd02440">
    <property type="entry name" value="AdoMet_MTases"/>
    <property type="match status" value="1"/>
</dbReference>
<dbReference type="PANTHER" id="PTHR13610:SF11">
    <property type="entry name" value="METHYLTRANSFERASE DOMAIN-CONTAINING PROTEIN"/>
    <property type="match status" value="1"/>
</dbReference>
<keyword evidence="1 5" id="KW-0489">Methyltransferase</keyword>
<evidence type="ECO:0000256" key="1">
    <source>
        <dbReference type="ARBA" id="ARBA00022603"/>
    </source>
</evidence>
<evidence type="ECO:0000313" key="6">
    <source>
        <dbReference type="Proteomes" id="UP001054897"/>
    </source>
</evidence>
<dbReference type="Gene3D" id="3.40.50.150">
    <property type="entry name" value="Vaccinia Virus protein VP39"/>
    <property type="match status" value="1"/>
</dbReference>
<proteinExistence type="predicted"/>
<keyword evidence="2" id="KW-0808">Transferase</keyword>
<gene>
    <name evidence="5" type="ORF">L1F06_005635</name>
</gene>
<name>A0ABY5ABI0_9GAMM</name>